<evidence type="ECO:0000256" key="1">
    <source>
        <dbReference type="ARBA" id="ARBA00023122"/>
    </source>
</evidence>
<organism evidence="4 5">
    <name type="scientific">Fluctibacter halophilus</name>
    <dbReference type="NCBI Taxonomy" id="226011"/>
    <lineage>
        <taxon>Bacteria</taxon>
        <taxon>Pseudomonadati</taxon>
        <taxon>Pseudomonadota</taxon>
        <taxon>Gammaproteobacteria</taxon>
        <taxon>Alteromonadales</taxon>
        <taxon>Alteromonadaceae</taxon>
        <taxon>Fluctibacter</taxon>
    </lineage>
</organism>
<dbReference type="EMBL" id="JAJEWP010000001">
    <property type="protein sequence ID" value="MCC2616052.1"/>
    <property type="molecule type" value="Genomic_DNA"/>
</dbReference>
<dbReference type="InterPro" id="IPR046342">
    <property type="entry name" value="CBS_dom_sf"/>
</dbReference>
<dbReference type="PROSITE" id="PS51371">
    <property type="entry name" value="CBS"/>
    <property type="match status" value="2"/>
</dbReference>
<feature type="domain" description="CBS" evidence="3">
    <location>
        <begin position="7"/>
        <end position="62"/>
    </location>
</feature>
<comment type="caution">
    <text evidence="4">The sequence shown here is derived from an EMBL/GenBank/DDBJ whole genome shotgun (WGS) entry which is preliminary data.</text>
</comment>
<dbReference type="CDD" id="cd04584">
    <property type="entry name" value="CBS_pair_AcuB_like"/>
    <property type="match status" value="1"/>
</dbReference>
<feature type="domain" description="CBS" evidence="3">
    <location>
        <begin position="81"/>
        <end position="137"/>
    </location>
</feature>
<keyword evidence="5" id="KW-1185">Reference proteome</keyword>
<dbReference type="PANTHER" id="PTHR43080">
    <property type="entry name" value="CBS DOMAIN-CONTAINING PROTEIN CBSX3, MITOCHONDRIAL"/>
    <property type="match status" value="1"/>
</dbReference>
<dbReference type="Pfam" id="PF00571">
    <property type="entry name" value="CBS"/>
    <property type="match status" value="2"/>
</dbReference>
<dbReference type="RefSeq" id="WP_229158647.1">
    <property type="nucleotide sequence ID" value="NZ_JAJEWP010000001.1"/>
</dbReference>
<dbReference type="SUPFAM" id="SSF54631">
    <property type="entry name" value="CBS-domain pair"/>
    <property type="match status" value="1"/>
</dbReference>
<accession>A0ABS8G630</accession>
<dbReference type="InterPro" id="IPR051257">
    <property type="entry name" value="Diverse_CBS-Domain"/>
</dbReference>
<sequence>MLLSHIMTTRLVTVTMDDRLTVVKEIFDKASIHHVLVVDGEVLTGVISDRDLLKAISYNVTSKQATAKDLATLNKRAHHIMTRNVITLTANATIFDAVSTFNRHTISCIPIIDRHCHPIGIVSWRDIMKALEKLRKSKQAPAV</sequence>
<reference evidence="4 5" key="1">
    <citation type="submission" date="2021-10" db="EMBL/GenBank/DDBJ databases">
        <title>Draft genome of Aestuariibacter halophilus JC2043.</title>
        <authorList>
            <person name="Emsley S.A."/>
            <person name="Pfannmuller K.M."/>
            <person name="Ushijima B."/>
            <person name="Saw J.H."/>
            <person name="Videau P."/>
        </authorList>
    </citation>
    <scope>NUCLEOTIDE SEQUENCE [LARGE SCALE GENOMIC DNA]</scope>
    <source>
        <strain evidence="4 5">JC2043</strain>
    </source>
</reference>
<evidence type="ECO:0000256" key="2">
    <source>
        <dbReference type="PROSITE-ProRule" id="PRU00703"/>
    </source>
</evidence>
<evidence type="ECO:0000313" key="5">
    <source>
        <dbReference type="Proteomes" id="UP001520878"/>
    </source>
</evidence>
<name>A0ABS8G630_9ALTE</name>
<evidence type="ECO:0000259" key="3">
    <source>
        <dbReference type="PROSITE" id="PS51371"/>
    </source>
</evidence>
<dbReference type="SMART" id="SM00116">
    <property type="entry name" value="CBS"/>
    <property type="match status" value="2"/>
</dbReference>
<protein>
    <submittedName>
        <fullName evidence="4">CBS domain-containing protein</fullName>
    </submittedName>
</protein>
<proteinExistence type="predicted"/>
<dbReference type="PANTHER" id="PTHR43080:SF2">
    <property type="entry name" value="CBS DOMAIN-CONTAINING PROTEIN"/>
    <property type="match status" value="1"/>
</dbReference>
<dbReference type="Gene3D" id="3.10.580.10">
    <property type="entry name" value="CBS-domain"/>
    <property type="match status" value="1"/>
</dbReference>
<dbReference type="InterPro" id="IPR000644">
    <property type="entry name" value="CBS_dom"/>
</dbReference>
<dbReference type="Proteomes" id="UP001520878">
    <property type="component" value="Unassembled WGS sequence"/>
</dbReference>
<keyword evidence="1 2" id="KW-0129">CBS domain</keyword>
<evidence type="ECO:0000313" key="4">
    <source>
        <dbReference type="EMBL" id="MCC2616052.1"/>
    </source>
</evidence>
<gene>
    <name evidence="4" type="ORF">LJ739_07350</name>
</gene>